<dbReference type="AlphaFoldDB" id="A0AAW6B432"/>
<proteinExistence type="predicted"/>
<dbReference type="InterPro" id="IPR031807">
    <property type="entry name" value="HicB-like"/>
</dbReference>
<dbReference type="Proteomes" id="UP001212217">
    <property type="component" value="Unassembled WGS sequence"/>
</dbReference>
<name>A0AAW6B432_9BACL</name>
<sequence>MNVVYPAVFYKNIENDGYTVVFPDLDFGATEGENLKDAFFMASDYLGAWLYEYYIDGKEFPIARDIKDLEIEEDEFSIKEASFVSLVGVDMLEYSRKSEVKTVRRNVSIPSYLNELAKRNNINVSQLLQEALKEEFSM</sequence>
<dbReference type="RefSeq" id="WP_271987393.1">
    <property type="nucleotide sequence ID" value="NZ_JAQMFS010000062.1"/>
</dbReference>
<evidence type="ECO:0000313" key="2">
    <source>
        <dbReference type="EMBL" id="MDB6186166.1"/>
    </source>
</evidence>
<dbReference type="InterPro" id="IPR035069">
    <property type="entry name" value="TTHA1013/TTHA0281-like"/>
</dbReference>
<dbReference type="Gene3D" id="3.30.160.250">
    <property type="match status" value="1"/>
</dbReference>
<comment type="caution">
    <text evidence="2">The sequence shown here is derived from an EMBL/GenBank/DDBJ whole genome shotgun (WGS) entry which is preliminary data.</text>
</comment>
<evidence type="ECO:0000313" key="3">
    <source>
        <dbReference type="Proteomes" id="UP001212217"/>
    </source>
</evidence>
<evidence type="ECO:0000259" key="1">
    <source>
        <dbReference type="Pfam" id="PF15919"/>
    </source>
</evidence>
<accession>A0AAW6B432</accession>
<dbReference type="SUPFAM" id="SSF143100">
    <property type="entry name" value="TTHA1013/TTHA0281-like"/>
    <property type="match status" value="1"/>
</dbReference>
<protein>
    <submittedName>
        <fullName evidence="2">Type II toxin-antitoxin system HicB family antitoxin</fullName>
    </submittedName>
</protein>
<feature type="domain" description="HicB-like antitoxin of toxin-antitoxin system" evidence="1">
    <location>
        <begin position="5"/>
        <end position="128"/>
    </location>
</feature>
<reference evidence="2" key="1">
    <citation type="submission" date="2023-08" db="EMBL/GenBank/DDBJ databases">
        <title>Dental plaque isolates bound by oral lectin ZG16B.</title>
        <authorList>
            <person name="Ghosh S."/>
        </authorList>
    </citation>
    <scope>NUCLEOTIDE SEQUENCE</scope>
    <source>
        <strain evidence="2">DP3_5B</strain>
    </source>
</reference>
<dbReference type="EMBL" id="JAQMFS010000062">
    <property type="protein sequence ID" value="MDB6186166.1"/>
    <property type="molecule type" value="Genomic_DNA"/>
</dbReference>
<gene>
    <name evidence="2" type="ORF">PNO30_05125</name>
</gene>
<organism evidence="2 3">
    <name type="scientific">Gemella haemolysans</name>
    <dbReference type="NCBI Taxonomy" id="1379"/>
    <lineage>
        <taxon>Bacteria</taxon>
        <taxon>Bacillati</taxon>
        <taxon>Bacillota</taxon>
        <taxon>Bacilli</taxon>
        <taxon>Bacillales</taxon>
        <taxon>Gemellaceae</taxon>
        <taxon>Gemella</taxon>
    </lineage>
</organism>
<dbReference type="Pfam" id="PF15919">
    <property type="entry name" value="HicB_lk_antitox"/>
    <property type="match status" value="1"/>
</dbReference>